<dbReference type="PaxDb" id="35128-Thapsdraft951"/>
<sequence>MIRRRSPLCRTFLLLLLAACIGIRVDGYTSKRKNRSTNNSNDVASSSSASDNSRAASTLRRRLQEADTETNDNAEETNNGKATLAKAALNHSPTIQQLKGTIVKDDMNRGPPLDSEFLVCRSSFSVVSLLMDRAVAIPTQTYVSTHSDIIDATTDTPTRTHQTEHSTTKEQLPEDQDDWDGWDDDQWYQDDQDEYYEEKLFKQEGEEESRGSDDAEGVVSAGHDHSGEHDRALGLGEGLQEEESLDETSEDDSGDSEDSGDERTAAATTAASSATAQTTQQEPQATQQPQQQHPTQKTTTQKRKKKVRPPRVWESNAEAVMKVVDLDAYPEFRVDENGKKMKEVVKKAKGASESATDGDGTAAKTATATSTTDAASSSLLATNTNEEEDDSSDDEEEDSSDDDPPQTTYLTLPNLSTLTPSDAAAQVLSTASTGMSHPLHKRLTEIYSKATSHSCRAKIAEHYALFINGFAAETKFPFEDFYYPNTCKAIPRYGDWDNLPEGVNVQEVQYRVYQPEKDSVPEGTYLENVDELELCYVILTHDQPEATIRLIQSLYVEDVTTFVIHVDGKEKSDATYERLVNYAKEMNEYAVDVEGKKEYIRIVPNKNRVRVNWGGYTMVEATLVALKTAFGLDYYHDHTKEKGG</sequence>
<evidence type="ECO:0008006" key="5">
    <source>
        <dbReference type="Google" id="ProtNLM"/>
    </source>
</evidence>
<evidence type="ECO:0000313" key="4">
    <source>
        <dbReference type="Proteomes" id="UP000001449"/>
    </source>
</evidence>
<evidence type="ECO:0000256" key="1">
    <source>
        <dbReference type="SAM" id="MobiDB-lite"/>
    </source>
</evidence>
<feature type="compositionally biased region" description="Acidic residues" evidence="1">
    <location>
        <begin position="66"/>
        <end position="75"/>
    </location>
</feature>
<dbReference type="EMBL" id="DS999445">
    <property type="protein sequence ID" value="EED86202.1"/>
    <property type="molecule type" value="Genomic_DNA"/>
</dbReference>
<keyword evidence="2" id="KW-0732">Signal</keyword>
<dbReference type="GeneID" id="7446080"/>
<gene>
    <name evidence="3" type="ORF">THAPSDRAFT_bd951</name>
</gene>
<feature type="compositionally biased region" description="Basic and acidic residues" evidence="1">
    <location>
        <begin position="222"/>
        <end position="232"/>
    </location>
</feature>
<dbReference type="Proteomes" id="UP000001449">
    <property type="component" value="Unassembled WGS sequence"/>
</dbReference>
<feature type="compositionally biased region" description="Basic residues" evidence="1">
    <location>
        <begin position="300"/>
        <end position="309"/>
    </location>
</feature>
<dbReference type="eggNOG" id="KOG0799">
    <property type="taxonomic scope" value="Eukaryota"/>
</dbReference>
<feature type="compositionally biased region" description="Low complexity" evidence="1">
    <location>
        <begin position="36"/>
        <end position="58"/>
    </location>
</feature>
<reference evidence="3 4" key="1">
    <citation type="journal article" date="2004" name="Science">
        <title>The genome of the diatom Thalassiosira pseudonana: ecology, evolution, and metabolism.</title>
        <authorList>
            <person name="Armbrust E.V."/>
            <person name="Berges J.A."/>
            <person name="Bowler C."/>
            <person name="Green B.R."/>
            <person name="Martinez D."/>
            <person name="Putnam N.H."/>
            <person name="Zhou S."/>
            <person name="Allen A.E."/>
            <person name="Apt K.E."/>
            <person name="Bechner M."/>
            <person name="Brzezinski M.A."/>
            <person name="Chaal B.K."/>
            <person name="Chiovitti A."/>
            <person name="Davis A.K."/>
            <person name="Demarest M.S."/>
            <person name="Detter J.C."/>
            <person name="Glavina T."/>
            <person name="Goodstein D."/>
            <person name="Hadi M.Z."/>
            <person name="Hellsten U."/>
            <person name="Hildebrand M."/>
            <person name="Jenkins B.D."/>
            <person name="Jurka J."/>
            <person name="Kapitonov V.V."/>
            <person name="Kroger N."/>
            <person name="Lau W.W."/>
            <person name="Lane T.W."/>
            <person name="Larimer F.W."/>
            <person name="Lippmeier J.C."/>
            <person name="Lucas S."/>
            <person name="Medina M."/>
            <person name="Montsant A."/>
            <person name="Obornik M."/>
            <person name="Parker M.S."/>
            <person name="Palenik B."/>
            <person name="Pazour G.J."/>
            <person name="Richardson P.M."/>
            <person name="Rynearson T.A."/>
            <person name="Saito M.A."/>
            <person name="Schwartz D.C."/>
            <person name="Thamatrakoln K."/>
            <person name="Valentin K."/>
            <person name="Vardi A."/>
            <person name="Wilkerson F.P."/>
            <person name="Rokhsar D.S."/>
        </authorList>
    </citation>
    <scope>NUCLEOTIDE SEQUENCE [LARGE SCALE GENOMIC DNA]</scope>
    <source>
        <strain evidence="3 4">CCMP1335</strain>
    </source>
</reference>
<feature type="region of interest" description="Disordered" evidence="1">
    <location>
        <begin position="30"/>
        <end position="79"/>
    </location>
</feature>
<feature type="signal peptide" evidence="2">
    <location>
        <begin position="1"/>
        <end position="22"/>
    </location>
</feature>
<feature type="compositionally biased region" description="Basic and acidic residues" evidence="1">
    <location>
        <begin position="161"/>
        <end position="172"/>
    </location>
</feature>
<feature type="region of interest" description="Disordered" evidence="1">
    <location>
        <begin position="153"/>
        <end position="187"/>
    </location>
</feature>
<dbReference type="AlphaFoldDB" id="B8LEP5"/>
<accession>B8LEP5</accession>
<evidence type="ECO:0000313" key="3">
    <source>
        <dbReference type="EMBL" id="EED86202.1"/>
    </source>
</evidence>
<feature type="compositionally biased region" description="Basic and acidic residues" evidence="1">
    <location>
        <begin position="202"/>
        <end position="213"/>
    </location>
</feature>
<dbReference type="InParanoid" id="B8LEP5"/>
<reference evidence="3 4" key="2">
    <citation type="journal article" date="2008" name="Nature">
        <title>The Phaeodactylum genome reveals the evolutionary history of diatom genomes.</title>
        <authorList>
            <person name="Bowler C."/>
            <person name="Allen A.E."/>
            <person name="Badger J.H."/>
            <person name="Grimwood J."/>
            <person name="Jabbari K."/>
            <person name="Kuo A."/>
            <person name="Maheswari U."/>
            <person name="Martens C."/>
            <person name="Maumus F."/>
            <person name="Otillar R.P."/>
            <person name="Rayko E."/>
            <person name="Salamov A."/>
            <person name="Vandepoele K."/>
            <person name="Beszteri B."/>
            <person name="Gruber A."/>
            <person name="Heijde M."/>
            <person name="Katinka M."/>
            <person name="Mock T."/>
            <person name="Valentin K."/>
            <person name="Verret F."/>
            <person name="Berges J.A."/>
            <person name="Brownlee C."/>
            <person name="Cadoret J.P."/>
            <person name="Chiovitti A."/>
            <person name="Choi C.J."/>
            <person name="Coesel S."/>
            <person name="De Martino A."/>
            <person name="Detter J.C."/>
            <person name="Durkin C."/>
            <person name="Falciatore A."/>
            <person name="Fournet J."/>
            <person name="Haruta M."/>
            <person name="Huysman M.J."/>
            <person name="Jenkins B.D."/>
            <person name="Jiroutova K."/>
            <person name="Jorgensen R.E."/>
            <person name="Joubert Y."/>
            <person name="Kaplan A."/>
            <person name="Kroger N."/>
            <person name="Kroth P.G."/>
            <person name="La Roche J."/>
            <person name="Lindquist E."/>
            <person name="Lommer M."/>
            <person name="Martin-Jezequel V."/>
            <person name="Lopez P.J."/>
            <person name="Lucas S."/>
            <person name="Mangogna M."/>
            <person name="McGinnis K."/>
            <person name="Medlin L.K."/>
            <person name="Montsant A."/>
            <person name="Oudot-Le Secq M.P."/>
            <person name="Napoli C."/>
            <person name="Obornik M."/>
            <person name="Parker M.S."/>
            <person name="Petit J.L."/>
            <person name="Porcel B.M."/>
            <person name="Poulsen N."/>
            <person name="Robison M."/>
            <person name="Rychlewski L."/>
            <person name="Rynearson T.A."/>
            <person name="Schmutz J."/>
            <person name="Shapiro H."/>
            <person name="Siaut M."/>
            <person name="Stanley M."/>
            <person name="Sussman M.R."/>
            <person name="Taylor A.R."/>
            <person name="Vardi A."/>
            <person name="von Dassow P."/>
            <person name="Vyverman W."/>
            <person name="Willis A."/>
            <person name="Wyrwicz L.S."/>
            <person name="Rokhsar D.S."/>
            <person name="Weissenbach J."/>
            <person name="Armbrust E.V."/>
            <person name="Green B.R."/>
            <person name="Van de Peer Y."/>
            <person name="Grigoriev I.V."/>
        </authorList>
    </citation>
    <scope>NUCLEOTIDE SEQUENCE [LARGE SCALE GENOMIC DNA]</scope>
    <source>
        <strain evidence="3 4">CCMP1335</strain>
    </source>
</reference>
<feature type="compositionally biased region" description="Acidic residues" evidence="1">
    <location>
        <begin position="173"/>
        <end position="187"/>
    </location>
</feature>
<keyword evidence="4" id="KW-1185">Reference proteome</keyword>
<feature type="compositionally biased region" description="Acidic residues" evidence="1">
    <location>
        <begin position="385"/>
        <end position="404"/>
    </location>
</feature>
<feature type="compositionally biased region" description="Acidic residues" evidence="1">
    <location>
        <begin position="239"/>
        <end position="260"/>
    </location>
</feature>
<dbReference type="KEGG" id="tps:THAPSDRAFT_bd951"/>
<feature type="compositionally biased region" description="Low complexity" evidence="1">
    <location>
        <begin position="265"/>
        <end position="299"/>
    </location>
</feature>
<feature type="non-terminal residue" evidence="3">
    <location>
        <position position="644"/>
    </location>
</feature>
<feature type="chain" id="PRO_5002876932" description="Protein xylosyltransferase" evidence="2">
    <location>
        <begin position="23"/>
        <end position="644"/>
    </location>
</feature>
<feature type="compositionally biased region" description="Low complexity" evidence="1">
    <location>
        <begin position="354"/>
        <end position="382"/>
    </location>
</feature>
<feature type="region of interest" description="Disordered" evidence="1">
    <location>
        <begin position="202"/>
        <end position="320"/>
    </location>
</feature>
<organism evidence="3 4">
    <name type="scientific">Thalassiosira pseudonana</name>
    <name type="common">Marine diatom</name>
    <name type="synonym">Cyclotella nana</name>
    <dbReference type="NCBI Taxonomy" id="35128"/>
    <lineage>
        <taxon>Eukaryota</taxon>
        <taxon>Sar</taxon>
        <taxon>Stramenopiles</taxon>
        <taxon>Ochrophyta</taxon>
        <taxon>Bacillariophyta</taxon>
        <taxon>Coscinodiscophyceae</taxon>
        <taxon>Thalassiosirophycidae</taxon>
        <taxon>Thalassiosirales</taxon>
        <taxon>Thalassiosiraceae</taxon>
        <taxon>Thalassiosira</taxon>
    </lineage>
</organism>
<protein>
    <recommendedName>
        <fullName evidence="5">Protein xylosyltransferase</fullName>
    </recommendedName>
</protein>
<proteinExistence type="predicted"/>
<evidence type="ECO:0000256" key="2">
    <source>
        <dbReference type="SAM" id="SignalP"/>
    </source>
</evidence>
<dbReference type="HOGENOM" id="CLU_425546_0_0_1"/>
<feature type="region of interest" description="Disordered" evidence="1">
    <location>
        <begin position="348"/>
        <end position="416"/>
    </location>
</feature>
<feature type="compositionally biased region" description="Low complexity" evidence="1">
    <location>
        <begin position="407"/>
        <end position="416"/>
    </location>
</feature>
<dbReference type="RefSeq" id="XP_002297502.1">
    <property type="nucleotide sequence ID" value="XM_002297466.1"/>
</dbReference>
<name>B8LEP5_THAPS</name>